<comment type="caution">
    <text evidence="10">The sequence shown here is derived from an EMBL/GenBank/DDBJ whole genome shotgun (WGS) entry which is preliminary data.</text>
</comment>
<keyword evidence="6 7" id="KW-0472">Membrane</keyword>
<dbReference type="InterPro" id="IPR027417">
    <property type="entry name" value="P-loop_NTPase"/>
</dbReference>
<feature type="transmembrane region" description="Helical" evidence="7">
    <location>
        <begin position="12"/>
        <end position="31"/>
    </location>
</feature>
<dbReference type="SUPFAM" id="SSF52540">
    <property type="entry name" value="P-loop containing nucleoside triphosphate hydrolases"/>
    <property type="match status" value="1"/>
</dbReference>
<evidence type="ECO:0000313" key="11">
    <source>
        <dbReference type="Proteomes" id="UP001057481"/>
    </source>
</evidence>
<dbReference type="InterPro" id="IPR017871">
    <property type="entry name" value="ABC_transporter-like_CS"/>
</dbReference>
<feature type="transmembrane region" description="Helical" evidence="7">
    <location>
        <begin position="154"/>
        <end position="173"/>
    </location>
</feature>
<feature type="domain" description="ABC transporter" evidence="8">
    <location>
        <begin position="329"/>
        <end position="564"/>
    </location>
</feature>
<keyword evidence="4 10" id="KW-0067">ATP-binding</keyword>
<dbReference type="Gene3D" id="3.40.50.300">
    <property type="entry name" value="P-loop containing nucleotide triphosphate hydrolases"/>
    <property type="match status" value="1"/>
</dbReference>
<dbReference type="InterPro" id="IPR003593">
    <property type="entry name" value="AAA+_ATPase"/>
</dbReference>
<sequence>MNLLVKHGKKYRWDILGAFISITLMAGATLWQPKLLQKVIEAILKNDSSQVDKLGLQLVGIALLGLIGGVVNTIFAAKVAQGLAADIRTTVYKKIQSFSFANIEKFSTSNLVVRLTNDVNQIQNLVMMFLQSLLRIPILFIGSLILAIYTLPKLWWVIIIMIICIILVARMSFSRMGKNFGKMQKIIDRVNTLAKENLVGVRVVKSFVQENNEIERFTQTSDTMRDLNITIGNLFAIVMPAFMLVANLTIAASIFLVGNIVDTDPSALAAVTSFINYLMQIMMAIIIGGMMMTFASRGMVSLGRLKEIMVTVNDLEYKDVPDIAIKGSISFENVVFTYPGDEQPTLKNITFSVKAGEMVGIVGATGSGKSTLAQLIPRLFDPTSGTVKIDDIDLKEINEHSLRKAVSFVLQKAILFSGSIADNLRQGQANADDKTLRKAAEIAQATEFIEKLDNEFEAPIEERSANFSGGQKQRLSIARGVISNPRILILDDSTSALDARSEKLVKEAIDKELAQTTTIIIAEKISSVINADKIIVLEQGRIVGIGSHQELVATNPIYQEIYATQKAREVQ</sequence>
<feature type="transmembrane region" description="Helical" evidence="7">
    <location>
        <begin position="234"/>
        <end position="257"/>
    </location>
</feature>
<dbReference type="Pfam" id="PF00664">
    <property type="entry name" value="ABC_membrane"/>
    <property type="match status" value="1"/>
</dbReference>
<dbReference type="PANTHER" id="PTHR43394:SF1">
    <property type="entry name" value="ATP-BINDING CASSETTE SUB-FAMILY B MEMBER 10, MITOCHONDRIAL"/>
    <property type="match status" value="1"/>
</dbReference>
<dbReference type="EMBL" id="JAGMVS010000070">
    <property type="protein sequence ID" value="MCM2437863.1"/>
    <property type="molecule type" value="Genomic_DNA"/>
</dbReference>
<dbReference type="Gene3D" id="1.20.1560.10">
    <property type="entry name" value="ABC transporter type 1, transmembrane domain"/>
    <property type="match status" value="1"/>
</dbReference>
<accession>A0ABT0VJ57</accession>
<dbReference type="Proteomes" id="UP001057481">
    <property type="component" value="Unassembled WGS sequence"/>
</dbReference>
<evidence type="ECO:0000313" key="10">
    <source>
        <dbReference type="EMBL" id="MCM2437863.1"/>
    </source>
</evidence>
<dbReference type="CDD" id="cd18548">
    <property type="entry name" value="ABC_6TM_Tm287_like"/>
    <property type="match status" value="1"/>
</dbReference>
<dbReference type="PROSITE" id="PS50929">
    <property type="entry name" value="ABC_TM1F"/>
    <property type="match status" value="1"/>
</dbReference>
<evidence type="ECO:0000259" key="8">
    <source>
        <dbReference type="PROSITE" id="PS50893"/>
    </source>
</evidence>
<evidence type="ECO:0000256" key="4">
    <source>
        <dbReference type="ARBA" id="ARBA00022840"/>
    </source>
</evidence>
<keyword evidence="11" id="KW-1185">Reference proteome</keyword>
<dbReference type="PANTHER" id="PTHR43394">
    <property type="entry name" value="ATP-DEPENDENT PERMEASE MDL1, MITOCHONDRIAL"/>
    <property type="match status" value="1"/>
</dbReference>
<dbReference type="InterPro" id="IPR011527">
    <property type="entry name" value="ABC1_TM_dom"/>
</dbReference>
<dbReference type="InterPro" id="IPR003439">
    <property type="entry name" value="ABC_transporter-like_ATP-bd"/>
</dbReference>
<evidence type="ECO:0000256" key="2">
    <source>
        <dbReference type="ARBA" id="ARBA00022692"/>
    </source>
</evidence>
<protein>
    <submittedName>
        <fullName evidence="10">ABC transporter ATP-binding protein</fullName>
    </submittedName>
</protein>
<feature type="transmembrane region" description="Helical" evidence="7">
    <location>
        <begin position="125"/>
        <end position="148"/>
    </location>
</feature>
<evidence type="ECO:0000256" key="5">
    <source>
        <dbReference type="ARBA" id="ARBA00022989"/>
    </source>
</evidence>
<feature type="transmembrane region" description="Helical" evidence="7">
    <location>
        <begin position="54"/>
        <end position="75"/>
    </location>
</feature>
<dbReference type="InterPro" id="IPR039421">
    <property type="entry name" value="Type_1_exporter"/>
</dbReference>
<evidence type="ECO:0000256" key="3">
    <source>
        <dbReference type="ARBA" id="ARBA00022741"/>
    </source>
</evidence>
<evidence type="ECO:0000256" key="7">
    <source>
        <dbReference type="SAM" id="Phobius"/>
    </source>
</evidence>
<evidence type="ECO:0000256" key="1">
    <source>
        <dbReference type="ARBA" id="ARBA00004651"/>
    </source>
</evidence>
<keyword evidence="5 7" id="KW-1133">Transmembrane helix</keyword>
<gene>
    <name evidence="10" type="ORF">KAK10_08070</name>
</gene>
<proteinExistence type="predicted"/>
<dbReference type="PROSITE" id="PS00211">
    <property type="entry name" value="ABC_TRANSPORTER_1"/>
    <property type="match status" value="1"/>
</dbReference>
<evidence type="ECO:0000259" key="9">
    <source>
        <dbReference type="PROSITE" id="PS50929"/>
    </source>
</evidence>
<keyword evidence="2 7" id="KW-0812">Transmembrane</keyword>
<reference evidence="10" key="1">
    <citation type="submission" date="2021-04" db="EMBL/GenBank/DDBJ databases">
        <title>Taxonomic assessment of Weissella genus.</title>
        <authorList>
            <person name="Fanelli F."/>
            <person name="Chieffi D."/>
            <person name="Dell'Aquila A."/>
            <person name="Gyu-Sung C."/>
            <person name="Franz C.M.A.P."/>
            <person name="Fusco V."/>
        </authorList>
    </citation>
    <scope>NUCLEOTIDE SEQUENCE</scope>
    <source>
        <strain evidence="10">LMG 25373</strain>
    </source>
</reference>
<dbReference type="SMART" id="SM00382">
    <property type="entry name" value="AAA"/>
    <property type="match status" value="1"/>
</dbReference>
<dbReference type="SUPFAM" id="SSF90123">
    <property type="entry name" value="ABC transporter transmembrane region"/>
    <property type="match status" value="1"/>
</dbReference>
<dbReference type="RefSeq" id="WP_205143856.1">
    <property type="nucleotide sequence ID" value="NZ_JAFBDN010000012.1"/>
</dbReference>
<feature type="transmembrane region" description="Helical" evidence="7">
    <location>
        <begin position="277"/>
        <end position="296"/>
    </location>
</feature>
<feature type="domain" description="ABC transmembrane type-1" evidence="9">
    <location>
        <begin position="16"/>
        <end position="297"/>
    </location>
</feature>
<name>A0ABT0VJ57_9LACO</name>
<comment type="subcellular location">
    <subcellularLocation>
        <location evidence="1">Cell membrane</location>
        <topology evidence="1">Multi-pass membrane protein</topology>
    </subcellularLocation>
</comment>
<keyword evidence="3" id="KW-0547">Nucleotide-binding</keyword>
<evidence type="ECO:0000256" key="6">
    <source>
        <dbReference type="ARBA" id="ARBA00023136"/>
    </source>
</evidence>
<dbReference type="Pfam" id="PF00005">
    <property type="entry name" value="ABC_tran"/>
    <property type="match status" value="1"/>
</dbReference>
<organism evidence="10 11">
    <name type="scientific">Periweissella beninensis</name>
    <dbReference type="NCBI Taxonomy" id="504936"/>
    <lineage>
        <taxon>Bacteria</taxon>
        <taxon>Bacillati</taxon>
        <taxon>Bacillota</taxon>
        <taxon>Bacilli</taxon>
        <taxon>Lactobacillales</taxon>
        <taxon>Lactobacillaceae</taxon>
        <taxon>Periweissella</taxon>
    </lineage>
</organism>
<dbReference type="InterPro" id="IPR036640">
    <property type="entry name" value="ABC1_TM_sf"/>
</dbReference>
<dbReference type="PROSITE" id="PS50893">
    <property type="entry name" value="ABC_TRANSPORTER_2"/>
    <property type="match status" value="1"/>
</dbReference>
<dbReference type="GO" id="GO:0005524">
    <property type="term" value="F:ATP binding"/>
    <property type="evidence" value="ECO:0007669"/>
    <property type="project" value="UniProtKB-KW"/>
</dbReference>